<dbReference type="InterPro" id="IPR052895">
    <property type="entry name" value="HetReg/Transcr_Mod"/>
</dbReference>
<sequence length="320" mass="37220">MSSLPPWRSSSITAKFPSPSFPRILVNGRLMDIRPNLYLCLTAIKSIKMRHWRSPIRSPELLLNDMTYFWIDAICIDQSNIAKRNHQVNMMKRIYSQATTVLVWLGKADNKTDKVFDSMSSLNLSHDDETRQEWDSRRDEGWLDSQLTTVFSENILSRPYWGRLWIIQELMLAQDILLMCGDRALPWRYLTSWLKCSREDSDGESESTKQVMETRGYQLLERKVLWQQNTVPRSRYTLDFLIEAFYDQRCADVRDKVYGLLGLLTTDDISGGNVVEVDYAKTPLELYEDVLVAVKDSPRLQSQKALDRFSKTLRKALALS</sequence>
<dbReference type="PANTHER" id="PTHR24148:SF73">
    <property type="entry name" value="HET DOMAIN PROTEIN (AFU_ORTHOLOGUE AFUA_8G01020)"/>
    <property type="match status" value="1"/>
</dbReference>
<protein>
    <submittedName>
        <fullName evidence="2">Heterokaryon incompatibility protein-domain-containing protein</fullName>
    </submittedName>
</protein>
<name>A0AA40AHW4_9PEZI</name>
<dbReference type="PANTHER" id="PTHR24148">
    <property type="entry name" value="ANKYRIN REPEAT DOMAIN-CONTAINING PROTEIN 39 HOMOLOG-RELATED"/>
    <property type="match status" value="1"/>
</dbReference>
<dbReference type="InterPro" id="IPR010730">
    <property type="entry name" value="HET"/>
</dbReference>
<organism evidence="2 3">
    <name type="scientific">Lasiosphaeris hirsuta</name>
    <dbReference type="NCBI Taxonomy" id="260670"/>
    <lineage>
        <taxon>Eukaryota</taxon>
        <taxon>Fungi</taxon>
        <taxon>Dikarya</taxon>
        <taxon>Ascomycota</taxon>
        <taxon>Pezizomycotina</taxon>
        <taxon>Sordariomycetes</taxon>
        <taxon>Sordariomycetidae</taxon>
        <taxon>Sordariales</taxon>
        <taxon>Lasiosphaeriaceae</taxon>
        <taxon>Lasiosphaeris</taxon>
    </lineage>
</organism>
<gene>
    <name evidence="2" type="ORF">B0H67DRAFT_645780</name>
</gene>
<accession>A0AA40AHW4</accession>
<keyword evidence="3" id="KW-1185">Reference proteome</keyword>
<evidence type="ECO:0000313" key="2">
    <source>
        <dbReference type="EMBL" id="KAK0716116.1"/>
    </source>
</evidence>
<feature type="domain" description="Heterokaryon incompatibility" evidence="1">
    <location>
        <begin position="64"/>
        <end position="169"/>
    </location>
</feature>
<dbReference type="AlphaFoldDB" id="A0AA40AHW4"/>
<proteinExistence type="predicted"/>
<evidence type="ECO:0000313" key="3">
    <source>
        <dbReference type="Proteomes" id="UP001172102"/>
    </source>
</evidence>
<reference evidence="2" key="1">
    <citation type="submission" date="2023-06" db="EMBL/GenBank/DDBJ databases">
        <title>Genome-scale phylogeny and comparative genomics of the fungal order Sordariales.</title>
        <authorList>
            <consortium name="Lawrence Berkeley National Laboratory"/>
            <person name="Hensen N."/>
            <person name="Bonometti L."/>
            <person name="Westerberg I."/>
            <person name="Brannstrom I.O."/>
            <person name="Guillou S."/>
            <person name="Cros-Aarteil S."/>
            <person name="Calhoun S."/>
            <person name="Haridas S."/>
            <person name="Kuo A."/>
            <person name="Mondo S."/>
            <person name="Pangilinan J."/>
            <person name="Riley R."/>
            <person name="Labutti K."/>
            <person name="Andreopoulos B."/>
            <person name="Lipzen A."/>
            <person name="Chen C."/>
            <person name="Yanf M."/>
            <person name="Daum C."/>
            <person name="Ng V."/>
            <person name="Clum A."/>
            <person name="Steindorff A."/>
            <person name="Ohm R."/>
            <person name="Martin F."/>
            <person name="Silar P."/>
            <person name="Natvig D."/>
            <person name="Lalanne C."/>
            <person name="Gautier V."/>
            <person name="Ament-Velasquez S.L."/>
            <person name="Kruys A."/>
            <person name="Hutchinson M.I."/>
            <person name="Powell A.J."/>
            <person name="Barry K."/>
            <person name="Miller A.N."/>
            <person name="Grigoriev I.V."/>
            <person name="Debuchy R."/>
            <person name="Gladieux P."/>
            <person name="Thoren M.H."/>
            <person name="Johannesson H."/>
        </authorList>
    </citation>
    <scope>NUCLEOTIDE SEQUENCE</scope>
    <source>
        <strain evidence="2">SMH4607-1</strain>
    </source>
</reference>
<dbReference type="Proteomes" id="UP001172102">
    <property type="component" value="Unassembled WGS sequence"/>
</dbReference>
<comment type="caution">
    <text evidence="2">The sequence shown here is derived from an EMBL/GenBank/DDBJ whole genome shotgun (WGS) entry which is preliminary data.</text>
</comment>
<dbReference type="Pfam" id="PF06985">
    <property type="entry name" value="HET"/>
    <property type="match status" value="1"/>
</dbReference>
<dbReference type="EMBL" id="JAUKUA010000004">
    <property type="protein sequence ID" value="KAK0716116.1"/>
    <property type="molecule type" value="Genomic_DNA"/>
</dbReference>
<evidence type="ECO:0000259" key="1">
    <source>
        <dbReference type="Pfam" id="PF06985"/>
    </source>
</evidence>